<reference evidence="11 12" key="1">
    <citation type="submission" date="2020-08" db="EMBL/GenBank/DDBJ databases">
        <title>Bridging the membrane lipid divide: bacteria of the FCB group superphylum have the potential to synthesize archaeal ether lipids.</title>
        <authorList>
            <person name="Villanueva L."/>
            <person name="Von Meijenfeldt F.A.B."/>
            <person name="Westbye A.B."/>
            <person name="Yadav S."/>
            <person name="Hopmans E.C."/>
            <person name="Dutilh B.E."/>
            <person name="Sinninghe Damste J.S."/>
        </authorList>
    </citation>
    <scope>NUCLEOTIDE SEQUENCE [LARGE SCALE GENOMIC DNA]</scope>
    <source>
        <strain evidence="11">NIOZ-UU100</strain>
    </source>
</reference>
<evidence type="ECO:0000256" key="9">
    <source>
        <dbReference type="ARBA" id="ARBA00049260"/>
    </source>
</evidence>
<dbReference type="InterPro" id="IPR046826">
    <property type="entry name" value="PDH_N"/>
</dbReference>
<evidence type="ECO:0000256" key="6">
    <source>
        <dbReference type="ARBA" id="ARBA00023002"/>
    </source>
</evidence>
<keyword evidence="5" id="KW-0028">Amino-acid biosynthesis</keyword>
<evidence type="ECO:0000256" key="8">
    <source>
        <dbReference type="ARBA" id="ARBA00023141"/>
    </source>
</evidence>
<evidence type="ECO:0000256" key="4">
    <source>
        <dbReference type="ARBA" id="ARBA00022498"/>
    </source>
</evidence>
<dbReference type="Gene3D" id="3.40.50.720">
    <property type="entry name" value="NAD(P)-binding Rossmann-like Domain"/>
    <property type="match status" value="1"/>
</dbReference>
<sequence length="285" mass="31150">MIKRLALIGVGLIGGSLVRALRGQNVVAEVVGYGRDRENLQRAVELGVIDEIATTVADAVTGADVVVVATPLGSMRSVFAEMADHLSSEVIITDVGSVKGSVVEDARTVFGAVPVRFIPGHPIAGTERSGVEASLTDLYQDRRVILTPLENSDPEALRVVTEMWQATGADVVEMNIEHHDKVLAATSHLPHLLAYALVDSLARQESHSEIFRFAAGGFRDFSRIASSNPTMWRDISLANREHLLQAIDLFQDELDQVKRMVRSEDGASLQELFSRAKQARDEHYE</sequence>
<dbReference type="EMBL" id="JACNFK010000014">
    <property type="protein sequence ID" value="MBC8518967.1"/>
    <property type="molecule type" value="Genomic_DNA"/>
</dbReference>
<dbReference type="Pfam" id="PF20463">
    <property type="entry name" value="PDH_C"/>
    <property type="match status" value="1"/>
</dbReference>
<dbReference type="InterPro" id="IPR003099">
    <property type="entry name" value="Prephen_DH"/>
</dbReference>
<evidence type="ECO:0000259" key="10">
    <source>
        <dbReference type="PROSITE" id="PS51176"/>
    </source>
</evidence>
<dbReference type="GO" id="GO:0008977">
    <property type="term" value="F:prephenate dehydrogenase (NAD+) activity"/>
    <property type="evidence" value="ECO:0007669"/>
    <property type="project" value="UniProtKB-EC"/>
</dbReference>
<evidence type="ECO:0000256" key="5">
    <source>
        <dbReference type="ARBA" id="ARBA00022605"/>
    </source>
</evidence>
<dbReference type="Proteomes" id="UP000654401">
    <property type="component" value="Unassembled WGS sequence"/>
</dbReference>
<protein>
    <recommendedName>
        <fullName evidence="3">prephenate dehydrogenase</fullName>
        <ecNumber evidence="3">1.3.1.12</ecNumber>
    </recommendedName>
</protein>
<dbReference type="InterPro" id="IPR036291">
    <property type="entry name" value="NAD(P)-bd_dom_sf"/>
</dbReference>
<dbReference type="FunFam" id="1.10.3660.10:FF:000003">
    <property type="entry name" value="Prephenate dehydrogenase"/>
    <property type="match status" value="1"/>
</dbReference>
<name>A0A8J6P6U6_9GAMM</name>
<dbReference type="GO" id="GO:0006571">
    <property type="term" value="P:tyrosine biosynthetic process"/>
    <property type="evidence" value="ECO:0007669"/>
    <property type="project" value="UniProtKB-KW"/>
</dbReference>
<dbReference type="InterPro" id="IPR008927">
    <property type="entry name" value="6-PGluconate_DH-like_C_sf"/>
</dbReference>
<dbReference type="AlphaFoldDB" id="A0A8J6P6U6"/>
<keyword evidence="8" id="KW-0057">Aromatic amino acid biosynthesis</keyword>
<dbReference type="FunFam" id="3.40.50.720:FF:000208">
    <property type="entry name" value="Prephenate dehydrogenase"/>
    <property type="match status" value="1"/>
</dbReference>
<dbReference type="Pfam" id="PF02153">
    <property type="entry name" value="PDH_N"/>
    <property type="match status" value="1"/>
</dbReference>
<evidence type="ECO:0000256" key="7">
    <source>
        <dbReference type="ARBA" id="ARBA00023027"/>
    </source>
</evidence>
<dbReference type="PANTHER" id="PTHR21363">
    <property type="entry name" value="PREPHENATE DEHYDROGENASE"/>
    <property type="match status" value="1"/>
</dbReference>
<evidence type="ECO:0000256" key="2">
    <source>
        <dbReference type="ARBA" id="ARBA00007964"/>
    </source>
</evidence>
<comment type="similarity">
    <text evidence="2">Belongs to the prephenate/arogenate dehydrogenase family.</text>
</comment>
<dbReference type="EC" id="1.3.1.12" evidence="3"/>
<evidence type="ECO:0000313" key="11">
    <source>
        <dbReference type="EMBL" id="MBC8518967.1"/>
    </source>
</evidence>
<gene>
    <name evidence="11" type="ORF">H8D24_00975</name>
</gene>
<keyword evidence="6" id="KW-0560">Oxidoreductase</keyword>
<dbReference type="GO" id="GO:0070403">
    <property type="term" value="F:NAD+ binding"/>
    <property type="evidence" value="ECO:0007669"/>
    <property type="project" value="InterPro"/>
</dbReference>
<feature type="domain" description="Prephenate/arogenate dehydrogenase" evidence="10">
    <location>
        <begin position="3"/>
        <end position="285"/>
    </location>
</feature>
<comment type="catalytic activity">
    <reaction evidence="9">
        <text>prephenate + NAD(+) = 3-(4-hydroxyphenyl)pyruvate + CO2 + NADH</text>
        <dbReference type="Rhea" id="RHEA:13869"/>
        <dbReference type="ChEBI" id="CHEBI:16526"/>
        <dbReference type="ChEBI" id="CHEBI:29934"/>
        <dbReference type="ChEBI" id="CHEBI:36242"/>
        <dbReference type="ChEBI" id="CHEBI:57540"/>
        <dbReference type="ChEBI" id="CHEBI:57945"/>
        <dbReference type="EC" id="1.3.1.12"/>
    </reaction>
</comment>
<keyword evidence="4" id="KW-0827">Tyrosine biosynthesis</keyword>
<evidence type="ECO:0000313" key="12">
    <source>
        <dbReference type="Proteomes" id="UP000654401"/>
    </source>
</evidence>
<dbReference type="InterPro" id="IPR050812">
    <property type="entry name" value="Preph/Arog_dehydrog"/>
</dbReference>
<evidence type="ECO:0000256" key="1">
    <source>
        <dbReference type="ARBA" id="ARBA00005067"/>
    </source>
</evidence>
<dbReference type="InterPro" id="IPR046825">
    <property type="entry name" value="PDH_C"/>
</dbReference>
<comment type="pathway">
    <text evidence="1">Amino-acid biosynthesis; L-tyrosine biosynthesis; (4-hydroxyphenyl)pyruvate from prephenate (NAD(+) route): step 1/1.</text>
</comment>
<dbReference type="PANTHER" id="PTHR21363:SF0">
    <property type="entry name" value="PREPHENATE DEHYDROGENASE [NADP(+)]"/>
    <property type="match status" value="1"/>
</dbReference>
<organism evidence="11 12">
    <name type="scientific">Candidatus Thiopontia autotrophica</name>
    <dbReference type="NCBI Taxonomy" id="2841688"/>
    <lineage>
        <taxon>Bacteria</taxon>
        <taxon>Pseudomonadati</taxon>
        <taxon>Pseudomonadota</taxon>
        <taxon>Gammaproteobacteria</taxon>
        <taxon>Candidatus Thiopontia</taxon>
    </lineage>
</organism>
<proteinExistence type="inferred from homology"/>
<dbReference type="SUPFAM" id="SSF48179">
    <property type="entry name" value="6-phosphogluconate dehydrogenase C-terminal domain-like"/>
    <property type="match status" value="1"/>
</dbReference>
<dbReference type="SUPFAM" id="SSF51735">
    <property type="entry name" value="NAD(P)-binding Rossmann-fold domains"/>
    <property type="match status" value="1"/>
</dbReference>
<dbReference type="Gene3D" id="1.10.3660.10">
    <property type="entry name" value="6-phosphogluconate dehydrogenase C-terminal like domain"/>
    <property type="match status" value="1"/>
</dbReference>
<dbReference type="GO" id="GO:0004665">
    <property type="term" value="F:prephenate dehydrogenase (NADP+) activity"/>
    <property type="evidence" value="ECO:0007669"/>
    <property type="project" value="InterPro"/>
</dbReference>
<evidence type="ECO:0000256" key="3">
    <source>
        <dbReference type="ARBA" id="ARBA00012068"/>
    </source>
</evidence>
<keyword evidence="7" id="KW-0520">NAD</keyword>
<dbReference type="PROSITE" id="PS51176">
    <property type="entry name" value="PDH_ADH"/>
    <property type="match status" value="1"/>
</dbReference>
<accession>A0A8J6P6U6</accession>
<comment type="caution">
    <text evidence="11">The sequence shown here is derived from an EMBL/GenBank/DDBJ whole genome shotgun (WGS) entry which is preliminary data.</text>
</comment>